<dbReference type="InterPro" id="IPR014966">
    <property type="entry name" value="FRG-dom"/>
</dbReference>
<protein>
    <recommendedName>
        <fullName evidence="1">FRG domain-containing protein</fullName>
    </recommendedName>
</protein>
<feature type="domain" description="FRG" evidence="1">
    <location>
        <begin position="25"/>
        <end position="118"/>
    </location>
</feature>
<evidence type="ECO:0000313" key="2">
    <source>
        <dbReference type="EMBL" id="MBB5058398.1"/>
    </source>
</evidence>
<accession>A0A7W8E3W2</accession>
<dbReference type="EMBL" id="JACHIP010000004">
    <property type="protein sequence ID" value="MBB5058398.1"/>
    <property type="molecule type" value="Genomic_DNA"/>
</dbReference>
<evidence type="ECO:0000313" key="3">
    <source>
        <dbReference type="Proteomes" id="UP000540989"/>
    </source>
</evidence>
<name>A0A7W8E3W2_9BACT</name>
<dbReference type="RefSeq" id="WP_184218020.1">
    <property type="nucleotide sequence ID" value="NZ_JACHIP010000004.1"/>
</dbReference>
<dbReference type="Proteomes" id="UP000540989">
    <property type="component" value="Unassembled WGS sequence"/>
</dbReference>
<reference evidence="2 3" key="1">
    <citation type="submission" date="2020-08" db="EMBL/GenBank/DDBJ databases">
        <title>Genomic Encyclopedia of Type Strains, Phase IV (KMG-V): Genome sequencing to study the core and pangenomes of soil and plant-associated prokaryotes.</title>
        <authorList>
            <person name="Whitman W."/>
        </authorList>
    </citation>
    <scope>NUCLEOTIDE SEQUENCE [LARGE SCALE GENOMIC DNA]</scope>
    <source>
        <strain evidence="2 3">M8UP14</strain>
    </source>
</reference>
<keyword evidence="3" id="KW-1185">Reference proteome</keyword>
<dbReference type="SMART" id="SM00901">
    <property type="entry name" value="FRG"/>
    <property type="match status" value="1"/>
</dbReference>
<proteinExistence type="predicted"/>
<sequence>MRHPESPLTSIGELVANLRRDLAGYGGPVWYRGHRSVGWRLEPKLLRPPATESETHLINRFKQHASLLLPHHPGNEFDWLFLMQHHGLSTRLLDWSENPLVGLYFAVEQDVTEDSVLWMLLPTVLNSKSNIRPAFEHEIPSFEDEELKNYLPSTISREIRSRLNPVAAIAPRNSPRMQAQQGVFTITHRDNVYIDEVGEPNTRDHIWRYLIPGVAKADLRADLRRLGITKFSVFPELSSITAIV</sequence>
<dbReference type="Pfam" id="PF08867">
    <property type="entry name" value="FRG"/>
    <property type="match status" value="1"/>
</dbReference>
<organism evidence="2 3">
    <name type="scientific">Granulicella aggregans</name>
    <dbReference type="NCBI Taxonomy" id="474949"/>
    <lineage>
        <taxon>Bacteria</taxon>
        <taxon>Pseudomonadati</taxon>
        <taxon>Acidobacteriota</taxon>
        <taxon>Terriglobia</taxon>
        <taxon>Terriglobales</taxon>
        <taxon>Acidobacteriaceae</taxon>
        <taxon>Granulicella</taxon>
    </lineage>
</organism>
<gene>
    <name evidence="2" type="ORF">HDF16_003112</name>
</gene>
<dbReference type="AlphaFoldDB" id="A0A7W8E3W2"/>
<evidence type="ECO:0000259" key="1">
    <source>
        <dbReference type="SMART" id="SM00901"/>
    </source>
</evidence>
<comment type="caution">
    <text evidence="2">The sequence shown here is derived from an EMBL/GenBank/DDBJ whole genome shotgun (WGS) entry which is preliminary data.</text>
</comment>